<keyword evidence="3" id="KW-0547">Nucleotide-binding</keyword>
<dbReference type="Proteomes" id="UP000831775">
    <property type="component" value="Chromosome"/>
</dbReference>
<feature type="domain" description="ABC transporter" evidence="6">
    <location>
        <begin position="2"/>
        <end position="234"/>
    </location>
</feature>
<evidence type="ECO:0000259" key="6">
    <source>
        <dbReference type="PROSITE" id="PS50893"/>
    </source>
</evidence>
<keyword evidence="4 7" id="KW-0067">ATP-binding</keyword>
<keyword evidence="2" id="KW-0813">Transport</keyword>
<dbReference type="SMART" id="SM00382">
    <property type="entry name" value="AAA"/>
    <property type="match status" value="1"/>
</dbReference>
<evidence type="ECO:0000256" key="3">
    <source>
        <dbReference type="ARBA" id="ARBA00022741"/>
    </source>
</evidence>
<sequence length="236" mass="25856">MLEVTDLVAGYGSTTIVQGISLEVDAGECAALIGPNGHGKTTLLRAISGLIKIRSGTVRFDGVDLTRERAEKIVERGIIHMPQGDLVFPDMSVEENLVLGAFTSAASKRARQRMEEVYEIFPRLLERRTQRARTLSGGERRMLAIGRGLMGDARLIMVDEPSLGLAPVIVDEVYEQLRRIVDSGMTVLLVEENVNRAQSLASRLHLVENGEIVRSGSGAEVLDERAIRETYLGVTE</sequence>
<dbReference type="PANTHER" id="PTHR43820:SF4">
    <property type="entry name" value="HIGH-AFFINITY BRANCHED-CHAIN AMINO ACID TRANSPORT ATP-BINDING PROTEIN LIVF"/>
    <property type="match status" value="1"/>
</dbReference>
<evidence type="ECO:0000256" key="2">
    <source>
        <dbReference type="ARBA" id="ARBA00022448"/>
    </source>
</evidence>
<dbReference type="RefSeq" id="WP_244685604.1">
    <property type="nucleotide sequence ID" value="NZ_CP095043.1"/>
</dbReference>
<organism evidence="7 8">
    <name type="scientific">Leucobacter rhizosphaerae</name>
    <dbReference type="NCBI Taxonomy" id="2932245"/>
    <lineage>
        <taxon>Bacteria</taxon>
        <taxon>Bacillati</taxon>
        <taxon>Actinomycetota</taxon>
        <taxon>Actinomycetes</taxon>
        <taxon>Micrococcales</taxon>
        <taxon>Microbacteriaceae</taxon>
        <taxon>Leucobacter</taxon>
    </lineage>
</organism>
<dbReference type="Gene3D" id="3.40.50.300">
    <property type="entry name" value="P-loop containing nucleotide triphosphate hydrolases"/>
    <property type="match status" value="1"/>
</dbReference>
<dbReference type="CDD" id="cd03224">
    <property type="entry name" value="ABC_TM1139_LivF_branched"/>
    <property type="match status" value="1"/>
</dbReference>
<evidence type="ECO:0000256" key="1">
    <source>
        <dbReference type="ARBA" id="ARBA00005417"/>
    </source>
</evidence>
<evidence type="ECO:0000313" key="8">
    <source>
        <dbReference type="Proteomes" id="UP000831775"/>
    </source>
</evidence>
<dbReference type="PROSITE" id="PS00211">
    <property type="entry name" value="ABC_TRANSPORTER_1"/>
    <property type="match status" value="1"/>
</dbReference>
<proteinExistence type="inferred from homology"/>
<protein>
    <submittedName>
        <fullName evidence="7">ABC transporter ATP-binding protein</fullName>
    </submittedName>
</protein>
<dbReference type="SUPFAM" id="SSF52540">
    <property type="entry name" value="P-loop containing nucleoside triphosphate hydrolases"/>
    <property type="match status" value="1"/>
</dbReference>
<name>A0ABY4FV38_9MICO</name>
<dbReference type="Pfam" id="PF00005">
    <property type="entry name" value="ABC_tran"/>
    <property type="match status" value="1"/>
</dbReference>
<dbReference type="InterPro" id="IPR003439">
    <property type="entry name" value="ABC_transporter-like_ATP-bd"/>
</dbReference>
<keyword evidence="5" id="KW-0029">Amino-acid transport</keyword>
<accession>A0ABY4FV38</accession>
<dbReference type="InterPro" id="IPR003593">
    <property type="entry name" value="AAA+_ATPase"/>
</dbReference>
<dbReference type="PANTHER" id="PTHR43820">
    <property type="entry name" value="HIGH-AFFINITY BRANCHED-CHAIN AMINO ACID TRANSPORT ATP-BINDING PROTEIN LIVF"/>
    <property type="match status" value="1"/>
</dbReference>
<gene>
    <name evidence="7" type="ORF">MUN76_14275</name>
</gene>
<keyword evidence="8" id="KW-1185">Reference proteome</keyword>
<dbReference type="InterPro" id="IPR052156">
    <property type="entry name" value="BCAA_Transport_ATP-bd_LivF"/>
</dbReference>
<dbReference type="InterPro" id="IPR027417">
    <property type="entry name" value="P-loop_NTPase"/>
</dbReference>
<dbReference type="InterPro" id="IPR017871">
    <property type="entry name" value="ABC_transporter-like_CS"/>
</dbReference>
<dbReference type="EMBL" id="CP095043">
    <property type="protein sequence ID" value="UOQ60185.1"/>
    <property type="molecule type" value="Genomic_DNA"/>
</dbReference>
<dbReference type="PROSITE" id="PS50893">
    <property type="entry name" value="ABC_TRANSPORTER_2"/>
    <property type="match status" value="1"/>
</dbReference>
<evidence type="ECO:0000256" key="4">
    <source>
        <dbReference type="ARBA" id="ARBA00022840"/>
    </source>
</evidence>
<evidence type="ECO:0000256" key="5">
    <source>
        <dbReference type="ARBA" id="ARBA00022970"/>
    </source>
</evidence>
<evidence type="ECO:0000313" key="7">
    <source>
        <dbReference type="EMBL" id="UOQ60185.1"/>
    </source>
</evidence>
<comment type="similarity">
    <text evidence="1">Belongs to the ABC transporter superfamily.</text>
</comment>
<reference evidence="7 8" key="1">
    <citation type="submission" date="2022-04" db="EMBL/GenBank/DDBJ databases">
        <title>Leucobacter sp. isolated from rhizosphere of onion.</title>
        <authorList>
            <person name="Won M."/>
            <person name="Lee C.-M."/>
            <person name="Woen H.-Y."/>
            <person name="Kwon S.-W."/>
        </authorList>
    </citation>
    <scope>NUCLEOTIDE SEQUENCE [LARGE SCALE GENOMIC DNA]</scope>
    <source>
        <strain evidence="7 8">H25R-14</strain>
    </source>
</reference>
<dbReference type="GO" id="GO:0005524">
    <property type="term" value="F:ATP binding"/>
    <property type="evidence" value="ECO:0007669"/>
    <property type="project" value="UniProtKB-KW"/>
</dbReference>